<dbReference type="AlphaFoldDB" id="C4Z0X2"/>
<keyword evidence="3" id="KW-0804">Transcription</keyword>
<dbReference type="InterPro" id="IPR020449">
    <property type="entry name" value="Tscrpt_reg_AraC-type_HTH"/>
</dbReference>
<evidence type="ECO:0000256" key="1">
    <source>
        <dbReference type="ARBA" id="ARBA00023015"/>
    </source>
</evidence>
<dbReference type="HOGENOM" id="CLU_000445_88_3_9"/>
<dbReference type="PANTHER" id="PTHR43280">
    <property type="entry name" value="ARAC-FAMILY TRANSCRIPTIONAL REGULATOR"/>
    <property type="match status" value="1"/>
</dbReference>
<proteinExistence type="predicted"/>
<dbReference type="GO" id="GO:0003700">
    <property type="term" value="F:DNA-binding transcription factor activity"/>
    <property type="evidence" value="ECO:0007669"/>
    <property type="project" value="InterPro"/>
</dbReference>
<organism evidence="5 6">
    <name type="scientific">Lachnospira eligens (strain ATCC 27750 / DSM 3376 / VPI C15-48 / C15-B4)</name>
    <name type="common">Eubacterium eligens</name>
    <dbReference type="NCBI Taxonomy" id="515620"/>
    <lineage>
        <taxon>Bacteria</taxon>
        <taxon>Bacillati</taxon>
        <taxon>Bacillota</taxon>
        <taxon>Clostridia</taxon>
        <taxon>Lachnospirales</taxon>
        <taxon>Lachnospiraceae</taxon>
        <taxon>Lachnospira</taxon>
    </lineage>
</organism>
<evidence type="ECO:0000313" key="6">
    <source>
        <dbReference type="Proteomes" id="UP000001476"/>
    </source>
</evidence>
<dbReference type="eggNOG" id="COG2207">
    <property type="taxonomic scope" value="Bacteria"/>
</dbReference>
<name>C4Z0X2_LACE2</name>
<gene>
    <name evidence="5" type="ordered locus">EUBELI_01238</name>
</gene>
<evidence type="ECO:0000256" key="3">
    <source>
        <dbReference type="ARBA" id="ARBA00023163"/>
    </source>
</evidence>
<keyword evidence="2" id="KW-0238">DNA-binding</keyword>
<keyword evidence="1" id="KW-0805">Transcription regulation</keyword>
<accession>C4Z0X2</accession>
<reference evidence="5 6" key="1">
    <citation type="journal article" date="2009" name="Proc. Natl. Acad. Sci. U.S.A.">
        <title>Characterizing a model human gut microbiota composed of members of its two dominant bacterial phyla.</title>
        <authorList>
            <person name="Mahowald M.A."/>
            <person name="Rey F.E."/>
            <person name="Seedorf H."/>
            <person name="Turnbaugh P.J."/>
            <person name="Fulton R.S."/>
            <person name="Wollam A."/>
            <person name="Shah N."/>
            <person name="Wang C."/>
            <person name="Magrini V."/>
            <person name="Wilson R.K."/>
            <person name="Cantarel B.L."/>
            <person name="Coutinho P.M."/>
            <person name="Henrissat B."/>
            <person name="Crock L.W."/>
            <person name="Russell A."/>
            <person name="Verberkmoes N.C."/>
            <person name="Hettich R.L."/>
            <person name="Gordon J.I."/>
        </authorList>
    </citation>
    <scope>NUCLEOTIDE SEQUENCE [LARGE SCALE GENOMIC DNA]</scope>
    <source>
        <strain evidence="6">ATCC 27750 / DSM 3376 / VPI C15-48 / C15-B4</strain>
    </source>
</reference>
<evidence type="ECO:0000313" key="5">
    <source>
        <dbReference type="EMBL" id="ACR72235.1"/>
    </source>
</evidence>
<feature type="domain" description="HTH araC/xylS-type" evidence="4">
    <location>
        <begin position="143"/>
        <end position="241"/>
    </location>
</feature>
<dbReference type="EMBL" id="CP001104">
    <property type="protein sequence ID" value="ACR72235.1"/>
    <property type="molecule type" value="Genomic_DNA"/>
</dbReference>
<dbReference type="Gene3D" id="1.10.10.60">
    <property type="entry name" value="Homeodomain-like"/>
    <property type="match status" value="2"/>
</dbReference>
<dbReference type="InterPro" id="IPR018060">
    <property type="entry name" value="HTH_AraC"/>
</dbReference>
<dbReference type="Pfam" id="PF12833">
    <property type="entry name" value="HTH_18"/>
    <property type="match status" value="1"/>
</dbReference>
<evidence type="ECO:0000256" key="2">
    <source>
        <dbReference type="ARBA" id="ARBA00023125"/>
    </source>
</evidence>
<dbReference type="PROSITE" id="PS00041">
    <property type="entry name" value="HTH_ARAC_FAMILY_1"/>
    <property type="match status" value="1"/>
</dbReference>
<dbReference type="InterPro" id="IPR014710">
    <property type="entry name" value="RmlC-like_jellyroll"/>
</dbReference>
<dbReference type="Proteomes" id="UP000001476">
    <property type="component" value="Chromosome"/>
</dbReference>
<dbReference type="InterPro" id="IPR037923">
    <property type="entry name" value="HTH-like"/>
</dbReference>
<dbReference type="SUPFAM" id="SSF46689">
    <property type="entry name" value="Homeodomain-like"/>
    <property type="match status" value="2"/>
</dbReference>
<dbReference type="STRING" id="515620.EUBELI_01238"/>
<dbReference type="KEGG" id="eel:EUBELI_01238"/>
<dbReference type="GO" id="GO:0043565">
    <property type="term" value="F:sequence-specific DNA binding"/>
    <property type="evidence" value="ECO:0007669"/>
    <property type="project" value="InterPro"/>
</dbReference>
<protein>
    <submittedName>
        <fullName evidence="5">Two-component system, response regulator YesN</fullName>
    </submittedName>
</protein>
<dbReference type="SMART" id="SM00342">
    <property type="entry name" value="HTH_ARAC"/>
    <property type="match status" value="1"/>
</dbReference>
<keyword evidence="6" id="KW-1185">Reference proteome</keyword>
<dbReference type="InterPro" id="IPR009057">
    <property type="entry name" value="Homeodomain-like_sf"/>
</dbReference>
<dbReference type="PANTHER" id="PTHR43280:SF28">
    <property type="entry name" value="HTH-TYPE TRANSCRIPTIONAL ACTIVATOR RHAS"/>
    <property type="match status" value="1"/>
</dbReference>
<evidence type="ECO:0000259" key="4">
    <source>
        <dbReference type="PROSITE" id="PS01124"/>
    </source>
</evidence>
<dbReference type="PRINTS" id="PR00032">
    <property type="entry name" value="HTHARAC"/>
</dbReference>
<dbReference type="PROSITE" id="PS01124">
    <property type="entry name" value="HTH_ARAC_FAMILY_2"/>
    <property type="match status" value="1"/>
</dbReference>
<sequence>MMHGNCTISIDNRLFTLSEGNIIFIPANSVHRTSYIGELVPERTYIEFSKDYIETISQTLGKNWAEHNLWGHILYIEKEKREKIDFLFREIQKEYDIVDGYSDCCIRQLFQYLIINLIRLDRNTKDIKEFITNSDNKINQNMIIAAKYIAENFKNDITLKDVASHLNLNPSYFSSKFKAFNNIGFAEYLRNIRVNHAEWYLIETDLSLSDIASECGFCNSNYFGDTFKLVNGISPSEFRKNNKPKKAEN</sequence>
<dbReference type="SUPFAM" id="SSF51215">
    <property type="entry name" value="Regulatory protein AraC"/>
    <property type="match status" value="1"/>
</dbReference>
<dbReference type="Gene3D" id="2.60.120.10">
    <property type="entry name" value="Jelly Rolls"/>
    <property type="match status" value="1"/>
</dbReference>
<dbReference type="InterPro" id="IPR018062">
    <property type="entry name" value="HTH_AraC-typ_CS"/>
</dbReference>